<comment type="caution">
    <text evidence="1">The sequence shown here is derived from an EMBL/GenBank/DDBJ whole genome shotgun (WGS) entry which is preliminary data.</text>
</comment>
<keyword evidence="2" id="KW-1185">Reference proteome</keyword>
<gene>
    <name evidence="1" type="ORF">CDL12_20667</name>
</gene>
<protein>
    <submittedName>
        <fullName evidence="1">Uncharacterized protein</fullName>
    </submittedName>
</protein>
<evidence type="ECO:0000313" key="2">
    <source>
        <dbReference type="Proteomes" id="UP000231279"/>
    </source>
</evidence>
<dbReference type="EMBL" id="NKXS01004325">
    <property type="protein sequence ID" value="PIN06782.1"/>
    <property type="molecule type" value="Genomic_DNA"/>
</dbReference>
<sequence>MHLYSLVFGKASYLPVEVKHNAYGAVKKLNFDMLKIVGEKRLLQVNELDEFQLQAYENAKIYKEKTKKWHDKKIVEHRFKPEHMCCYSDLKFFPGKLRSHWPGLFRITEVFSHRAVELK</sequence>
<name>A0A2G9GNJ8_9LAMI</name>
<organism evidence="1 2">
    <name type="scientific">Handroanthus impetiginosus</name>
    <dbReference type="NCBI Taxonomy" id="429701"/>
    <lineage>
        <taxon>Eukaryota</taxon>
        <taxon>Viridiplantae</taxon>
        <taxon>Streptophyta</taxon>
        <taxon>Embryophyta</taxon>
        <taxon>Tracheophyta</taxon>
        <taxon>Spermatophyta</taxon>
        <taxon>Magnoliopsida</taxon>
        <taxon>eudicotyledons</taxon>
        <taxon>Gunneridae</taxon>
        <taxon>Pentapetalae</taxon>
        <taxon>asterids</taxon>
        <taxon>lamiids</taxon>
        <taxon>Lamiales</taxon>
        <taxon>Bignoniaceae</taxon>
        <taxon>Crescentiina</taxon>
        <taxon>Tabebuia alliance</taxon>
        <taxon>Handroanthus</taxon>
    </lineage>
</organism>
<evidence type="ECO:0000313" key="1">
    <source>
        <dbReference type="EMBL" id="PIN06782.1"/>
    </source>
</evidence>
<proteinExistence type="predicted"/>
<accession>A0A2G9GNJ8</accession>
<reference evidence="2" key="1">
    <citation type="journal article" date="2018" name="Gigascience">
        <title>Genome assembly of the Pink Ipe (Handroanthus impetiginosus, Bignoniaceae), a highly valued, ecologically keystone Neotropical timber forest tree.</title>
        <authorList>
            <person name="Silva-Junior O.B."/>
            <person name="Grattapaglia D."/>
            <person name="Novaes E."/>
            <person name="Collevatti R.G."/>
        </authorList>
    </citation>
    <scope>NUCLEOTIDE SEQUENCE [LARGE SCALE GENOMIC DNA]</scope>
    <source>
        <strain evidence="2">cv. UFG-1</strain>
    </source>
</reference>
<dbReference type="Proteomes" id="UP000231279">
    <property type="component" value="Unassembled WGS sequence"/>
</dbReference>
<dbReference type="AlphaFoldDB" id="A0A2G9GNJ8"/>